<dbReference type="GO" id="GO:0005737">
    <property type="term" value="C:cytoplasm"/>
    <property type="evidence" value="ECO:0007669"/>
    <property type="project" value="UniProtKB-SubCell"/>
</dbReference>
<evidence type="ECO:0000256" key="7">
    <source>
        <dbReference type="ARBA" id="ARBA00013227"/>
    </source>
</evidence>
<dbReference type="STRING" id="105785.A0A2J7PX68"/>
<comment type="cofactor">
    <cofactor evidence="3">
        <name>Mn(2+)</name>
        <dbReference type="ChEBI" id="CHEBI:29035"/>
    </cofactor>
</comment>
<dbReference type="Gene3D" id="2.120.10.30">
    <property type="entry name" value="TolB, C-terminal domain"/>
    <property type="match status" value="1"/>
</dbReference>
<evidence type="ECO:0000256" key="13">
    <source>
        <dbReference type="ARBA" id="ARBA00032464"/>
    </source>
</evidence>
<evidence type="ECO:0000313" key="19">
    <source>
        <dbReference type="Proteomes" id="UP000235965"/>
    </source>
</evidence>
<feature type="domain" description="SMP-30/Gluconolactonase/LRE-like region" evidence="17">
    <location>
        <begin position="41"/>
        <end position="306"/>
    </location>
</feature>
<dbReference type="PANTHER" id="PTHR10907:SF66">
    <property type="entry name" value="MIP34848P1-RELATED"/>
    <property type="match status" value="1"/>
</dbReference>
<evidence type="ECO:0000256" key="1">
    <source>
        <dbReference type="ARBA" id="ARBA00001589"/>
    </source>
</evidence>
<feature type="binding site" evidence="15">
    <location>
        <position position="42"/>
    </location>
    <ligand>
        <name>a divalent metal cation</name>
        <dbReference type="ChEBI" id="CHEBI:60240"/>
    </ligand>
</feature>
<comment type="caution">
    <text evidence="18">The sequence shown here is derived from an EMBL/GenBank/DDBJ whole genome shotgun (WGS) entry which is preliminary data.</text>
</comment>
<name>A0A2J7PX68_9NEOP</name>
<reference evidence="18 19" key="1">
    <citation type="submission" date="2017-12" db="EMBL/GenBank/DDBJ databases">
        <title>Hemimetabolous genomes reveal molecular basis of termite eusociality.</title>
        <authorList>
            <person name="Harrison M.C."/>
            <person name="Jongepier E."/>
            <person name="Robertson H.M."/>
            <person name="Arning N."/>
            <person name="Bitard-Feildel T."/>
            <person name="Chao H."/>
            <person name="Childers C.P."/>
            <person name="Dinh H."/>
            <person name="Doddapaneni H."/>
            <person name="Dugan S."/>
            <person name="Gowin J."/>
            <person name="Greiner C."/>
            <person name="Han Y."/>
            <person name="Hu H."/>
            <person name="Hughes D.S.T."/>
            <person name="Huylmans A.-K."/>
            <person name="Kemena C."/>
            <person name="Kremer L.P.M."/>
            <person name="Lee S.L."/>
            <person name="Lopez-Ezquerra A."/>
            <person name="Mallet L."/>
            <person name="Monroy-Kuhn J.M."/>
            <person name="Moser A."/>
            <person name="Murali S.C."/>
            <person name="Muzny D.M."/>
            <person name="Otani S."/>
            <person name="Piulachs M.-D."/>
            <person name="Poelchau M."/>
            <person name="Qu J."/>
            <person name="Schaub F."/>
            <person name="Wada-Katsumata A."/>
            <person name="Worley K.C."/>
            <person name="Xie Q."/>
            <person name="Ylla G."/>
            <person name="Poulsen M."/>
            <person name="Gibbs R.A."/>
            <person name="Schal C."/>
            <person name="Richards S."/>
            <person name="Belles X."/>
            <person name="Korb J."/>
            <person name="Bornberg-Bauer E."/>
        </authorList>
    </citation>
    <scope>NUCLEOTIDE SEQUENCE [LARGE SCALE GENOMIC DNA]</scope>
    <source>
        <tissue evidence="18">Whole body</tissue>
    </source>
</reference>
<evidence type="ECO:0000256" key="11">
    <source>
        <dbReference type="ARBA" id="ARBA00022801"/>
    </source>
</evidence>
<dbReference type="InterPro" id="IPR011042">
    <property type="entry name" value="6-blade_b-propeller_TolB-like"/>
</dbReference>
<dbReference type="PRINTS" id="PR01790">
    <property type="entry name" value="SMP30FAMILY"/>
</dbReference>
<dbReference type="GO" id="GO:0004341">
    <property type="term" value="F:gluconolactonase activity"/>
    <property type="evidence" value="ECO:0007669"/>
    <property type="project" value="UniProtKB-EC"/>
</dbReference>
<dbReference type="PANTHER" id="PTHR10907">
    <property type="entry name" value="REGUCALCIN"/>
    <property type="match status" value="1"/>
</dbReference>
<dbReference type="PRINTS" id="PR01791">
    <property type="entry name" value="REGUCALCIN"/>
</dbReference>
<comment type="cofactor">
    <cofactor evidence="4">
        <name>Mg(2+)</name>
        <dbReference type="ChEBI" id="CHEBI:18420"/>
    </cofactor>
</comment>
<dbReference type="EMBL" id="NEVH01020861">
    <property type="protein sequence ID" value="PNF20920.1"/>
    <property type="molecule type" value="Genomic_DNA"/>
</dbReference>
<keyword evidence="16" id="KW-0732">Signal</keyword>
<feature type="binding site" evidence="15">
    <location>
        <position position="247"/>
    </location>
    <ligand>
        <name>a divalent metal cation</name>
        <dbReference type="ChEBI" id="CHEBI:60240"/>
    </ligand>
</feature>
<keyword evidence="9" id="KW-0963">Cytoplasm</keyword>
<evidence type="ECO:0000256" key="9">
    <source>
        <dbReference type="ARBA" id="ARBA00022490"/>
    </source>
</evidence>
<organism evidence="18 19">
    <name type="scientific">Cryptotermes secundus</name>
    <dbReference type="NCBI Taxonomy" id="105785"/>
    <lineage>
        <taxon>Eukaryota</taxon>
        <taxon>Metazoa</taxon>
        <taxon>Ecdysozoa</taxon>
        <taxon>Arthropoda</taxon>
        <taxon>Hexapoda</taxon>
        <taxon>Insecta</taxon>
        <taxon>Pterygota</taxon>
        <taxon>Neoptera</taxon>
        <taxon>Polyneoptera</taxon>
        <taxon>Dictyoptera</taxon>
        <taxon>Blattodea</taxon>
        <taxon>Blattoidea</taxon>
        <taxon>Termitoidae</taxon>
        <taxon>Kalotermitidae</taxon>
        <taxon>Cryptotermitinae</taxon>
        <taxon>Cryptotermes</taxon>
    </lineage>
</organism>
<dbReference type="GO" id="GO:0019853">
    <property type="term" value="P:L-ascorbic acid biosynthetic process"/>
    <property type="evidence" value="ECO:0007669"/>
    <property type="project" value="TreeGrafter"/>
</dbReference>
<dbReference type="Proteomes" id="UP000235965">
    <property type="component" value="Unassembled WGS sequence"/>
</dbReference>
<evidence type="ECO:0000256" key="4">
    <source>
        <dbReference type="ARBA" id="ARBA00001946"/>
    </source>
</evidence>
<feature type="active site" description="Proton donor/acceptor" evidence="14">
    <location>
        <position position="247"/>
    </location>
</feature>
<dbReference type="FunFam" id="2.120.10.30:FF:000027">
    <property type="entry name" value="Regucalcin homologue"/>
    <property type="match status" value="1"/>
</dbReference>
<gene>
    <name evidence="18" type="primary">rgn_0</name>
    <name evidence="18" type="ORF">B7P43_G10566</name>
</gene>
<evidence type="ECO:0000256" key="12">
    <source>
        <dbReference type="ARBA" id="ARBA00022837"/>
    </source>
</evidence>
<evidence type="ECO:0000256" key="15">
    <source>
        <dbReference type="PIRSR" id="PIRSR605511-2"/>
    </source>
</evidence>
<feature type="binding site" evidence="15">
    <location>
        <position position="142"/>
    </location>
    <ligand>
        <name>substrate</name>
    </ligand>
</feature>
<evidence type="ECO:0000256" key="16">
    <source>
        <dbReference type="SAM" id="SignalP"/>
    </source>
</evidence>
<comment type="similarity">
    <text evidence="6">Belongs to the SMP-30/CGR1 family.</text>
</comment>
<evidence type="ECO:0000313" key="18">
    <source>
        <dbReference type="EMBL" id="PNF20920.1"/>
    </source>
</evidence>
<evidence type="ECO:0000256" key="14">
    <source>
        <dbReference type="PIRSR" id="PIRSR605511-1"/>
    </source>
</evidence>
<dbReference type="Pfam" id="PF08450">
    <property type="entry name" value="SGL"/>
    <property type="match status" value="1"/>
</dbReference>
<keyword evidence="19" id="KW-1185">Reference proteome</keyword>
<dbReference type="SUPFAM" id="SSF63829">
    <property type="entry name" value="Calcium-dependent phosphotriesterase"/>
    <property type="match status" value="1"/>
</dbReference>
<proteinExistence type="inferred from homology"/>
<protein>
    <recommendedName>
        <fullName evidence="8">Regucalcin</fullName>
        <ecNumber evidence="7">3.1.1.17</ecNumber>
    </recommendedName>
    <alternativeName>
        <fullName evidence="13">Gluconolactonase</fullName>
    </alternativeName>
</protein>
<dbReference type="OrthoDB" id="423498at2759"/>
<evidence type="ECO:0000259" key="17">
    <source>
        <dbReference type="Pfam" id="PF08450"/>
    </source>
</evidence>
<dbReference type="InterPro" id="IPR008367">
    <property type="entry name" value="Regucalcin"/>
</dbReference>
<evidence type="ECO:0000256" key="6">
    <source>
        <dbReference type="ARBA" id="ARBA00008853"/>
    </source>
</evidence>
<comment type="cofactor">
    <cofactor evidence="15">
        <name>Zn(2+)</name>
        <dbReference type="ChEBI" id="CHEBI:29105"/>
    </cofactor>
    <text evidence="15">Binds 1 divalent metal cation per subunit.</text>
</comment>
<comment type="catalytic activity">
    <reaction evidence="1">
        <text>D-glucono-1,5-lactone + H2O = D-gluconate + H(+)</text>
        <dbReference type="Rhea" id="RHEA:10440"/>
        <dbReference type="ChEBI" id="CHEBI:15377"/>
        <dbReference type="ChEBI" id="CHEBI:15378"/>
        <dbReference type="ChEBI" id="CHEBI:16217"/>
        <dbReference type="ChEBI" id="CHEBI:18391"/>
        <dbReference type="EC" id="3.1.1.17"/>
    </reaction>
</comment>
<evidence type="ECO:0000256" key="3">
    <source>
        <dbReference type="ARBA" id="ARBA00001936"/>
    </source>
</evidence>
<dbReference type="AlphaFoldDB" id="A0A2J7PX68"/>
<dbReference type="GO" id="GO:0030234">
    <property type="term" value="F:enzyme regulator activity"/>
    <property type="evidence" value="ECO:0007669"/>
    <property type="project" value="InterPro"/>
</dbReference>
<dbReference type="InterPro" id="IPR005511">
    <property type="entry name" value="SMP-30"/>
</dbReference>
<dbReference type="EC" id="3.1.1.17" evidence="7"/>
<dbReference type="InterPro" id="IPR013658">
    <property type="entry name" value="SGL"/>
</dbReference>
<feature type="chain" id="PRO_5014471313" description="Regucalcin" evidence="16">
    <location>
        <begin position="28"/>
        <end position="345"/>
    </location>
</feature>
<comment type="cofactor">
    <cofactor evidence="2">
        <name>Ca(2+)</name>
        <dbReference type="ChEBI" id="CHEBI:29108"/>
    </cofactor>
</comment>
<dbReference type="FunCoup" id="A0A2J7PX68">
    <property type="interactions" value="155"/>
</dbReference>
<keyword evidence="12" id="KW-0106">Calcium</keyword>
<accession>A0A2J7PX68</accession>
<evidence type="ECO:0000256" key="2">
    <source>
        <dbReference type="ARBA" id="ARBA00001913"/>
    </source>
</evidence>
<comment type="subcellular location">
    <subcellularLocation>
        <location evidence="5">Cytoplasm</location>
    </subcellularLocation>
</comment>
<feature type="binding site" evidence="15">
    <location>
        <position position="144"/>
    </location>
    <ligand>
        <name>substrate</name>
    </ligand>
</feature>
<keyword evidence="15" id="KW-0862">Zinc</keyword>
<evidence type="ECO:0000256" key="10">
    <source>
        <dbReference type="ARBA" id="ARBA00022723"/>
    </source>
</evidence>
<feature type="binding site" evidence="15">
    <location>
        <position position="195"/>
    </location>
    <ligand>
        <name>a divalent metal cation</name>
        <dbReference type="ChEBI" id="CHEBI:60240"/>
    </ligand>
</feature>
<sequence>MAVSNAAFRFAAGLLTFLVSGGFRAWAEPTVTAVTEPVVHGEGPHWDAETGVLFFVDIDQQRVNKYDPATNKVTYAQFVGGGVSLVIPVKGTRAQELLTTRGHDVIVFSWNQENARFDSSENSKNLSVIARVETDADKSGNRWNDGKADAKGRLWAGTMGPEPVVGSVTPDQGSFYLLQAGSDPITEISPVSISNGLAWSEDNTQLYYIDTATGQVDVFDFDLERAKIANRRKVFNLAENGVKGHPDGMTIDSEGNLWIAAFDGSQVINVDPDSGELIRSVPIPASRVTSVTFGGPNLDILYVTTSRLGLSEVEQEQQPLAGSVFAVTGLGVSALAPANNVIPPV</sequence>
<evidence type="ECO:0000256" key="8">
    <source>
        <dbReference type="ARBA" id="ARBA00016808"/>
    </source>
</evidence>
<dbReference type="GO" id="GO:0005509">
    <property type="term" value="F:calcium ion binding"/>
    <property type="evidence" value="ECO:0007669"/>
    <property type="project" value="InterPro"/>
</dbReference>
<dbReference type="InParanoid" id="A0A2J7PX68"/>
<keyword evidence="11" id="KW-0378">Hydrolase</keyword>
<keyword evidence="10 15" id="KW-0479">Metal-binding</keyword>
<feature type="binding site" evidence="15">
    <location>
        <position position="162"/>
    </location>
    <ligand>
        <name>substrate</name>
    </ligand>
</feature>
<evidence type="ECO:0000256" key="5">
    <source>
        <dbReference type="ARBA" id="ARBA00004496"/>
    </source>
</evidence>
<feature type="signal peptide" evidence="16">
    <location>
        <begin position="1"/>
        <end position="27"/>
    </location>
</feature>